<feature type="region of interest" description="N-acetyltransferase" evidence="18">
    <location>
        <begin position="253"/>
        <end position="444"/>
    </location>
</feature>
<comment type="subcellular location">
    <subcellularLocation>
        <location evidence="1 18">Cytoplasm</location>
    </subcellularLocation>
</comment>
<gene>
    <name evidence="18 20" type="primary">glmU</name>
    <name evidence="20" type="ORF">WJT86_07425</name>
</gene>
<comment type="pathway">
    <text evidence="18">Nucleotide-sugar biosynthesis; UDP-N-acetyl-alpha-D-glucosamine biosynthesis; UDP-N-acetyl-alpha-D-glucosamine from N-acetyl-alpha-D-glucosamine 1-phosphate: step 1/1.</text>
</comment>
<comment type="caution">
    <text evidence="20">The sequence shown here is derived from an EMBL/GenBank/DDBJ whole genome shotgun (WGS) entry which is preliminary data.</text>
</comment>
<dbReference type="InterPro" id="IPR001451">
    <property type="entry name" value="Hexapep"/>
</dbReference>
<evidence type="ECO:0000256" key="13">
    <source>
        <dbReference type="ARBA" id="ARBA00023315"/>
    </source>
</evidence>
<keyword evidence="8 18" id="KW-0677">Repeat</keyword>
<evidence type="ECO:0000313" key="21">
    <source>
        <dbReference type="Proteomes" id="UP001418637"/>
    </source>
</evidence>
<evidence type="ECO:0000259" key="19">
    <source>
        <dbReference type="Pfam" id="PF12804"/>
    </source>
</evidence>
<keyword evidence="5 18" id="KW-0808">Transferase</keyword>
<dbReference type="GO" id="GO:0003977">
    <property type="term" value="F:UDP-N-acetylglucosamine diphosphorylase activity"/>
    <property type="evidence" value="ECO:0007669"/>
    <property type="project" value="UniProtKB-EC"/>
</dbReference>
<evidence type="ECO:0000256" key="9">
    <source>
        <dbReference type="ARBA" id="ARBA00022842"/>
    </source>
</evidence>
<comment type="cofactor">
    <cofactor evidence="18">
        <name>Mg(2+)</name>
        <dbReference type="ChEBI" id="CHEBI:18420"/>
    </cofactor>
    <text evidence="18">Binds 1 Mg(2+) ion per subunit.</text>
</comment>
<feature type="binding site" evidence="18">
    <location>
        <position position="24"/>
    </location>
    <ligand>
        <name>UDP-N-acetyl-alpha-D-glucosamine</name>
        <dbReference type="ChEBI" id="CHEBI:57705"/>
    </ligand>
</feature>
<feature type="binding site" evidence="18">
    <location>
        <position position="365"/>
    </location>
    <ligand>
        <name>acetyl-CoA</name>
        <dbReference type="ChEBI" id="CHEBI:57288"/>
    </ligand>
</feature>
<evidence type="ECO:0000256" key="1">
    <source>
        <dbReference type="ARBA" id="ARBA00004496"/>
    </source>
</evidence>
<comment type="subunit">
    <text evidence="18">Homotrimer.</text>
</comment>
<evidence type="ECO:0000256" key="17">
    <source>
        <dbReference type="ARBA" id="ARBA00049628"/>
    </source>
</evidence>
<feature type="region of interest" description="Linker" evidence="18">
    <location>
        <begin position="232"/>
        <end position="252"/>
    </location>
</feature>
<evidence type="ECO:0000256" key="14">
    <source>
        <dbReference type="ARBA" id="ARBA00023316"/>
    </source>
</evidence>
<evidence type="ECO:0000256" key="8">
    <source>
        <dbReference type="ARBA" id="ARBA00022737"/>
    </source>
</evidence>
<dbReference type="InterPro" id="IPR050065">
    <property type="entry name" value="GlmU-like"/>
</dbReference>
<evidence type="ECO:0000313" key="20">
    <source>
        <dbReference type="EMBL" id="MEN3930887.1"/>
    </source>
</evidence>
<dbReference type="SUPFAM" id="SSF51161">
    <property type="entry name" value="Trimeric LpxA-like enzymes"/>
    <property type="match status" value="1"/>
</dbReference>
<comment type="function">
    <text evidence="17 18">Catalyzes the last two sequential reactions in the de novo biosynthetic pathway for UDP-N-acetylglucosamine (UDP-GlcNAc). The C-terminal domain catalyzes the transfer of acetyl group from acetyl coenzyme A to glucosamine-1-phosphate (GlcN-1-P) to produce N-acetylglucosamine-1-phosphate (GlcNAc-1-P), which is converted into UDP-GlcNAc by the transfer of uridine 5-monophosphate (from uridine 5-triphosphate), a reaction catalyzed by the N-terminal domain.</text>
</comment>
<protein>
    <recommendedName>
        <fullName evidence="18">Bifunctional protein GlmU</fullName>
    </recommendedName>
    <domain>
        <recommendedName>
            <fullName evidence="18">UDP-N-acetylglucosamine pyrophosphorylase</fullName>
            <ecNumber evidence="18">2.7.7.23</ecNumber>
        </recommendedName>
        <alternativeName>
            <fullName evidence="18">N-acetylglucosamine-1-phosphate uridyltransferase</fullName>
        </alternativeName>
    </domain>
    <domain>
        <recommendedName>
            <fullName evidence="18">Glucosamine-1-phosphate N-acetyltransferase</fullName>
            <ecNumber evidence="18">2.3.1.157</ecNumber>
        </recommendedName>
    </domain>
</protein>
<keyword evidence="9 18" id="KW-0460">Magnesium</keyword>
<evidence type="ECO:0000256" key="12">
    <source>
        <dbReference type="ARBA" id="ARBA00023268"/>
    </source>
</evidence>
<comment type="catalytic activity">
    <reaction evidence="16 18">
        <text>N-acetyl-alpha-D-glucosamine 1-phosphate + UTP + H(+) = UDP-N-acetyl-alpha-D-glucosamine + diphosphate</text>
        <dbReference type="Rhea" id="RHEA:13509"/>
        <dbReference type="ChEBI" id="CHEBI:15378"/>
        <dbReference type="ChEBI" id="CHEBI:33019"/>
        <dbReference type="ChEBI" id="CHEBI:46398"/>
        <dbReference type="ChEBI" id="CHEBI:57705"/>
        <dbReference type="ChEBI" id="CHEBI:57776"/>
        <dbReference type="EC" id="2.7.7.23"/>
    </reaction>
</comment>
<dbReference type="NCBIfam" id="NF010933">
    <property type="entry name" value="PRK14353.1"/>
    <property type="match status" value="1"/>
</dbReference>
<feature type="active site" description="Proton acceptor" evidence="18">
    <location>
        <position position="348"/>
    </location>
</feature>
<comment type="caution">
    <text evidence="18">Lacks conserved residue(s) required for the propagation of feature annotation.</text>
</comment>
<dbReference type="CDD" id="cd03353">
    <property type="entry name" value="LbH_GlmU_C"/>
    <property type="match status" value="1"/>
</dbReference>
<feature type="binding site" evidence="18">
    <location>
        <position position="362"/>
    </location>
    <ligand>
        <name>UDP-N-acetyl-alpha-D-glucosamine</name>
        <dbReference type="ChEBI" id="CHEBI:57705"/>
    </ligand>
</feature>
<dbReference type="Gene3D" id="2.160.10.10">
    <property type="entry name" value="Hexapeptide repeat proteins"/>
    <property type="match status" value="1"/>
</dbReference>
<dbReference type="PROSITE" id="PS00101">
    <property type="entry name" value="HEXAPEP_TRANSFERASES"/>
    <property type="match status" value="1"/>
</dbReference>
<evidence type="ECO:0000256" key="6">
    <source>
        <dbReference type="ARBA" id="ARBA00022695"/>
    </source>
</evidence>
<evidence type="ECO:0000256" key="2">
    <source>
        <dbReference type="ARBA" id="ARBA00007707"/>
    </source>
</evidence>
<keyword evidence="12 18" id="KW-0511">Multifunctional enzyme</keyword>
<dbReference type="RefSeq" id="WP_346336910.1">
    <property type="nucleotide sequence ID" value="NZ_JBBYXI010000002.1"/>
</dbReference>
<feature type="domain" description="MobA-like NTP transferase" evidence="19">
    <location>
        <begin position="7"/>
        <end position="147"/>
    </location>
</feature>
<feature type="binding site" evidence="18">
    <location>
        <position position="229"/>
    </location>
    <ligand>
        <name>Mg(2+)</name>
        <dbReference type="ChEBI" id="CHEBI:18420"/>
    </ligand>
</feature>
<keyword evidence="4 18" id="KW-0963">Cytoplasm</keyword>
<comment type="pathway">
    <text evidence="18">Bacterial outer membrane biogenesis; LPS lipid A biosynthesis.</text>
</comment>
<feature type="binding site" evidence="18">
    <location>
        <position position="143"/>
    </location>
    <ligand>
        <name>UDP-N-acetyl-alpha-D-glucosamine</name>
        <dbReference type="ChEBI" id="CHEBI:57705"/>
    </ligand>
</feature>
<evidence type="ECO:0000256" key="15">
    <source>
        <dbReference type="ARBA" id="ARBA00048247"/>
    </source>
</evidence>
<feature type="binding site" evidence="18">
    <location>
        <begin position="371"/>
        <end position="372"/>
    </location>
    <ligand>
        <name>acetyl-CoA</name>
        <dbReference type="ChEBI" id="CHEBI:57288"/>
    </ligand>
</feature>
<organism evidence="20 21">
    <name type="scientific">Hohaiivirga grylli</name>
    <dbReference type="NCBI Taxonomy" id="3133970"/>
    <lineage>
        <taxon>Bacteria</taxon>
        <taxon>Pseudomonadati</taxon>
        <taxon>Pseudomonadota</taxon>
        <taxon>Alphaproteobacteria</taxon>
        <taxon>Hyphomicrobiales</taxon>
        <taxon>Methylobacteriaceae</taxon>
        <taxon>Hohaiivirga</taxon>
    </lineage>
</organism>
<evidence type="ECO:0000256" key="18">
    <source>
        <dbReference type="HAMAP-Rule" id="MF_01631"/>
    </source>
</evidence>
<keyword evidence="11 18" id="KW-0573">Peptidoglycan synthesis</keyword>
<dbReference type="Pfam" id="PF12804">
    <property type="entry name" value="NTP_transf_3"/>
    <property type="match status" value="1"/>
</dbReference>
<feature type="binding site" evidence="18">
    <location>
        <position position="425"/>
    </location>
    <ligand>
        <name>acetyl-CoA</name>
        <dbReference type="ChEBI" id="CHEBI:57288"/>
    </ligand>
</feature>
<feature type="binding site" evidence="18">
    <location>
        <begin position="10"/>
        <end position="13"/>
    </location>
    <ligand>
        <name>UDP-N-acetyl-alpha-D-glucosamine</name>
        <dbReference type="ChEBI" id="CHEBI:57705"/>
    </ligand>
</feature>
<evidence type="ECO:0000256" key="10">
    <source>
        <dbReference type="ARBA" id="ARBA00022960"/>
    </source>
</evidence>
<comment type="pathway">
    <text evidence="18">Nucleotide-sugar biosynthesis; UDP-N-acetyl-alpha-D-glucosamine biosynthesis; N-acetyl-alpha-D-glucosamine 1-phosphate from alpha-D-glucosamine 6-phosphate (route II): step 2/2.</text>
</comment>
<keyword evidence="10 18" id="KW-0133">Cell shape</keyword>
<feature type="region of interest" description="Pyrophosphorylase" evidence="18">
    <location>
        <begin position="1"/>
        <end position="231"/>
    </location>
</feature>
<evidence type="ECO:0000256" key="4">
    <source>
        <dbReference type="ARBA" id="ARBA00022490"/>
    </source>
</evidence>
<name>A0ABV0BJL1_9HYPH</name>
<dbReference type="EC" id="2.3.1.157" evidence="18"/>
<dbReference type="PANTHER" id="PTHR43584:SF3">
    <property type="entry name" value="BIFUNCTIONAL PROTEIN GLMU"/>
    <property type="match status" value="1"/>
</dbReference>
<dbReference type="PANTHER" id="PTHR43584">
    <property type="entry name" value="NUCLEOTIDYL TRANSFERASE"/>
    <property type="match status" value="1"/>
</dbReference>
<feature type="binding site" evidence="18">
    <location>
        <begin position="82"/>
        <end position="83"/>
    </location>
    <ligand>
        <name>UDP-N-acetyl-alpha-D-glucosamine</name>
        <dbReference type="ChEBI" id="CHEBI:57705"/>
    </ligand>
</feature>
<evidence type="ECO:0000256" key="3">
    <source>
        <dbReference type="ARBA" id="ARBA00007947"/>
    </source>
</evidence>
<sequence>MNRSCLAIILAAGEGTRMRSTLPKVLHRIAGRSMLAHVLAEVQEAGADRLVVVVGPDHDRVAAEALKVAPHAEIVVQKERLGTAHAVLAAKEALKQPVDDVVVAFADTPLITADVFSDLRKPLASGAAVSVLGFEAENPFGYGRLLVEDEKLVAIREEKEASDQEKAVRLCNAGLMAFQGEGLLDILNAIGNDNAKGEFYLTDAVSIAAAAGKLASAVYADEETVKGVNDKVQLASAEATMQQRLRNRALVAGVTMTAPETVFLSFDTCFGKDVEIEPNVFFAPGVSVGDGVTIHAYSHLEGATIKNNVSVGPFARLRPGAVLGEKAKVGNFVEIKKTELGEGAKVSHLTYLGDATIGSDVNIGAGTITCNYDGYDKFQTVIRDGAFIGSNSSLVAPVVVGQGAFVGSGSVITGDVPDNALAIARGIQVEKKDWATKFRKTKKK</sequence>
<keyword evidence="21" id="KW-1185">Reference proteome</keyword>
<dbReference type="InterPro" id="IPR011004">
    <property type="entry name" value="Trimer_LpxA-like_sf"/>
</dbReference>
<feature type="binding site" evidence="18">
    <location>
        <position position="77"/>
    </location>
    <ligand>
        <name>UDP-N-acetyl-alpha-D-glucosamine</name>
        <dbReference type="ChEBI" id="CHEBI:57705"/>
    </ligand>
</feature>
<feature type="binding site" evidence="18">
    <location>
        <position position="336"/>
    </location>
    <ligand>
        <name>UDP-N-acetyl-alpha-D-glucosamine</name>
        <dbReference type="ChEBI" id="CHEBI:57705"/>
    </ligand>
</feature>
<comment type="catalytic activity">
    <reaction evidence="15 18">
        <text>alpha-D-glucosamine 1-phosphate + acetyl-CoA = N-acetyl-alpha-D-glucosamine 1-phosphate + CoA + H(+)</text>
        <dbReference type="Rhea" id="RHEA:13725"/>
        <dbReference type="ChEBI" id="CHEBI:15378"/>
        <dbReference type="ChEBI" id="CHEBI:57287"/>
        <dbReference type="ChEBI" id="CHEBI:57288"/>
        <dbReference type="ChEBI" id="CHEBI:57776"/>
        <dbReference type="ChEBI" id="CHEBI:58516"/>
        <dbReference type="EC" id="2.3.1.157"/>
    </reaction>
</comment>
<dbReference type="InterPro" id="IPR018357">
    <property type="entry name" value="Hexapep_transf_CS"/>
</dbReference>
<evidence type="ECO:0000256" key="7">
    <source>
        <dbReference type="ARBA" id="ARBA00022723"/>
    </source>
</evidence>
<comment type="similarity">
    <text evidence="3 18">In the N-terminal section; belongs to the N-acetylglucosamine-1-phosphate uridyltransferase family.</text>
</comment>
<keyword evidence="7 18" id="KW-0479">Metal-binding</keyword>
<feature type="binding site" evidence="18">
    <location>
        <position position="172"/>
    </location>
    <ligand>
        <name>UDP-N-acetyl-alpha-D-glucosamine</name>
        <dbReference type="ChEBI" id="CHEBI:57705"/>
    </ligand>
</feature>
<dbReference type="CDD" id="cd02540">
    <property type="entry name" value="GT2_GlmU_N_bac"/>
    <property type="match status" value="1"/>
</dbReference>
<dbReference type="NCBIfam" id="TIGR01173">
    <property type="entry name" value="glmU"/>
    <property type="match status" value="1"/>
</dbReference>
<feature type="binding site" evidence="18">
    <location>
        <position position="351"/>
    </location>
    <ligand>
        <name>UDP-N-acetyl-alpha-D-glucosamine</name>
        <dbReference type="ChEBI" id="CHEBI:57705"/>
    </ligand>
</feature>
<evidence type="ECO:0000256" key="16">
    <source>
        <dbReference type="ARBA" id="ARBA00048493"/>
    </source>
</evidence>
<dbReference type="Pfam" id="PF00132">
    <property type="entry name" value="Hexapep"/>
    <property type="match status" value="2"/>
</dbReference>
<dbReference type="InterPro" id="IPR038009">
    <property type="entry name" value="GlmU_C_LbH"/>
</dbReference>
<dbReference type="Gene3D" id="3.90.550.10">
    <property type="entry name" value="Spore Coat Polysaccharide Biosynthesis Protein SpsA, Chain A"/>
    <property type="match status" value="1"/>
</dbReference>
<evidence type="ECO:0000256" key="11">
    <source>
        <dbReference type="ARBA" id="ARBA00022984"/>
    </source>
</evidence>
<dbReference type="InterPro" id="IPR005882">
    <property type="entry name" value="Bifunctional_GlmU"/>
</dbReference>
<dbReference type="InterPro" id="IPR025877">
    <property type="entry name" value="MobA-like_NTP_Trfase"/>
</dbReference>
<reference evidence="20 21" key="1">
    <citation type="submission" date="2024-04" db="EMBL/GenBank/DDBJ databases">
        <title>A novel species isolated from cricket.</title>
        <authorList>
            <person name="Wang H.-C."/>
        </authorList>
    </citation>
    <scope>NUCLEOTIDE SEQUENCE [LARGE SCALE GENOMIC DNA]</scope>
    <source>
        <strain evidence="20 21">WL0021</strain>
    </source>
</reference>
<keyword evidence="13 18" id="KW-0012">Acyltransferase</keyword>
<feature type="binding site" evidence="18">
    <location>
        <position position="408"/>
    </location>
    <ligand>
        <name>acetyl-CoA</name>
        <dbReference type="ChEBI" id="CHEBI:57288"/>
    </ligand>
</feature>
<comment type="similarity">
    <text evidence="2 18">In the C-terminal section; belongs to the transferase hexapeptide repeat family.</text>
</comment>
<dbReference type="EC" id="2.7.7.23" evidence="18"/>
<keyword evidence="6 18" id="KW-0548">Nucleotidyltransferase</keyword>
<feature type="binding site" evidence="18">
    <location>
        <position position="229"/>
    </location>
    <ligand>
        <name>UDP-N-acetyl-alpha-D-glucosamine</name>
        <dbReference type="ChEBI" id="CHEBI:57705"/>
    </ligand>
</feature>
<feature type="binding site" evidence="18">
    <location>
        <position position="390"/>
    </location>
    <ligand>
        <name>acetyl-CoA</name>
        <dbReference type="ChEBI" id="CHEBI:57288"/>
    </ligand>
</feature>
<feature type="binding site" evidence="18">
    <location>
        <position position="107"/>
    </location>
    <ligand>
        <name>Mg(2+)</name>
        <dbReference type="ChEBI" id="CHEBI:18420"/>
    </ligand>
</feature>
<keyword evidence="14 18" id="KW-0961">Cell wall biogenesis/degradation</keyword>
<feature type="binding site" evidence="18">
    <location>
        <position position="157"/>
    </location>
    <ligand>
        <name>UDP-N-acetyl-alpha-D-glucosamine</name>
        <dbReference type="ChEBI" id="CHEBI:57705"/>
    </ligand>
</feature>
<dbReference type="SUPFAM" id="SSF53448">
    <property type="entry name" value="Nucleotide-diphospho-sugar transferases"/>
    <property type="match status" value="1"/>
</dbReference>
<accession>A0ABV0BJL1</accession>
<dbReference type="InterPro" id="IPR029044">
    <property type="entry name" value="Nucleotide-diphossugar_trans"/>
</dbReference>
<dbReference type="EMBL" id="JBBYXI010000002">
    <property type="protein sequence ID" value="MEN3930887.1"/>
    <property type="molecule type" value="Genomic_DNA"/>
</dbReference>
<feature type="binding site" evidence="18">
    <location>
        <position position="318"/>
    </location>
    <ligand>
        <name>UDP-N-acetyl-alpha-D-glucosamine</name>
        <dbReference type="ChEBI" id="CHEBI:57705"/>
    </ligand>
</feature>
<dbReference type="HAMAP" id="MF_01631">
    <property type="entry name" value="GlmU"/>
    <property type="match status" value="1"/>
</dbReference>
<dbReference type="Proteomes" id="UP001418637">
    <property type="component" value="Unassembled WGS sequence"/>
</dbReference>
<proteinExistence type="inferred from homology"/>
<evidence type="ECO:0000256" key="5">
    <source>
        <dbReference type="ARBA" id="ARBA00022679"/>
    </source>
</evidence>